<evidence type="ECO:0000259" key="2">
    <source>
        <dbReference type="PROSITE" id="PS50943"/>
    </source>
</evidence>
<proteinExistence type="predicted"/>
<keyword evidence="1" id="KW-0472">Membrane</keyword>
<feature type="transmembrane region" description="Helical" evidence="1">
    <location>
        <begin position="6"/>
        <end position="35"/>
    </location>
</feature>
<dbReference type="SMART" id="SM00530">
    <property type="entry name" value="HTH_XRE"/>
    <property type="match status" value="1"/>
</dbReference>
<dbReference type="SUPFAM" id="SSF47413">
    <property type="entry name" value="lambda repressor-like DNA-binding domains"/>
    <property type="match status" value="1"/>
</dbReference>
<dbReference type="InterPro" id="IPR001387">
    <property type="entry name" value="Cro/C1-type_HTH"/>
</dbReference>
<evidence type="ECO:0000256" key="1">
    <source>
        <dbReference type="SAM" id="Phobius"/>
    </source>
</evidence>
<gene>
    <name evidence="3" type="ORF">K8V88_05800</name>
</gene>
<dbReference type="CDD" id="cd00093">
    <property type="entry name" value="HTH_XRE"/>
    <property type="match status" value="1"/>
</dbReference>
<dbReference type="InterPro" id="IPR010982">
    <property type="entry name" value="Lambda_DNA-bd_dom_sf"/>
</dbReference>
<dbReference type="InterPro" id="IPR011990">
    <property type="entry name" value="TPR-like_helical_dom_sf"/>
</dbReference>
<keyword evidence="1" id="KW-0812">Transmembrane</keyword>
<dbReference type="Proteomes" id="UP000747013">
    <property type="component" value="Unassembled WGS sequence"/>
</dbReference>
<organism evidence="3 4">
    <name type="scientific">Companilactobacillus farciminis</name>
    <dbReference type="NCBI Taxonomy" id="1612"/>
    <lineage>
        <taxon>Bacteria</taxon>
        <taxon>Bacillati</taxon>
        <taxon>Bacillota</taxon>
        <taxon>Bacilli</taxon>
        <taxon>Lactobacillales</taxon>
        <taxon>Lactobacillaceae</taxon>
        <taxon>Companilactobacillus</taxon>
    </lineage>
</organism>
<dbReference type="GO" id="GO:0003677">
    <property type="term" value="F:DNA binding"/>
    <property type="evidence" value="ECO:0007669"/>
    <property type="project" value="InterPro"/>
</dbReference>
<dbReference type="EMBL" id="DYWC01000127">
    <property type="protein sequence ID" value="HJF86934.1"/>
    <property type="molecule type" value="Genomic_DNA"/>
</dbReference>
<dbReference type="Pfam" id="PF01381">
    <property type="entry name" value="HTH_3"/>
    <property type="match status" value="1"/>
</dbReference>
<name>A0A921HS90_9LACO</name>
<feature type="domain" description="HTH cro/C1-type" evidence="2">
    <location>
        <begin position="39"/>
        <end position="92"/>
    </location>
</feature>
<dbReference type="Gene3D" id="1.25.40.10">
    <property type="entry name" value="Tetratricopeptide repeat domain"/>
    <property type="match status" value="1"/>
</dbReference>
<accession>A0A921HS90</accession>
<reference evidence="3" key="1">
    <citation type="journal article" date="2021" name="PeerJ">
        <title>Extensive microbial diversity within the chicken gut microbiome revealed by metagenomics and culture.</title>
        <authorList>
            <person name="Gilroy R."/>
            <person name="Ravi A."/>
            <person name="Getino M."/>
            <person name="Pursley I."/>
            <person name="Horton D.L."/>
            <person name="Alikhan N.F."/>
            <person name="Baker D."/>
            <person name="Gharbi K."/>
            <person name="Hall N."/>
            <person name="Watson M."/>
            <person name="Adriaenssens E.M."/>
            <person name="Foster-Nyarko E."/>
            <person name="Jarju S."/>
            <person name="Secka A."/>
            <person name="Antonio M."/>
            <person name="Oren A."/>
            <person name="Chaudhuri R.R."/>
            <person name="La Ragione R."/>
            <person name="Hildebrand F."/>
            <person name="Pallen M.J."/>
        </authorList>
    </citation>
    <scope>NUCLEOTIDE SEQUENCE</scope>
    <source>
        <strain evidence="3">7886</strain>
    </source>
</reference>
<protein>
    <submittedName>
        <fullName evidence="3">Helix-turn-helix domain-containing protein</fullName>
    </submittedName>
</protein>
<keyword evidence="1" id="KW-1133">Transmembrane helix</keyword>
<sequence length="311" mass="35517">LDYLFMITIYIFLSGGIVLLINVITIDGSVLPLFLGSIIYNKRREMNLTQIELADDICTQNTISKIEKHNIAPTVNILIKICLKLNLTLNDVFSDFSSKTSAKEDSALDVLEKDTLLKDTSDVAERLSSLEGKLSDNDMKQYELITGVLDYWKGNFDASLFTLDKVLQYTKSANDDIYTLLAYLFKGLDYLGQEHDDRAQYYFQMISSACDEDVELKNANELEILFICKTLAGSFAEMQSYQTSFDFSQRGLKFANEKHVSYFLDELNYFAALSIKDDKSKKADYETFNNLAYYLAKVNENSDLLKKIDHK</sequence>
<reference evidence="3" key="2">
    <citation type="submission" date="2021-09" db="EMBL/GenBank/DDBJ databases">
        <authorList>
            <person name="Gilroy R."/>
        </authorList>
    </citation>
    <scope>NUCLEOTIDE SEQUENCE</scope>
    <source>
        <strain evidence="3">7886</strain>
    </source>
</reference>
<evidence type="ECO:0000313" key="4">
    <source>
        <dbReference type="Proteomes" id="UP000747013"/>
    </source>
</evidence>
<feature type="non-terminal residue" evidence="3">
    <location>
        <position position="1"/>
    </location>
</feature>
<dbReference type="SUPFAM" id="SSF48452">
    <property type="entry name" value="TPR-like"/>
    <property type="match status" value="1"/>
</dbReference>
<dbReference type="PROSITE" id="PS50943">
    <property type="entry name" value="HTH_CROC1"/>
    <property type="match status" value="1"/>
</dbReference>
<comment type="caution">
    <text evidence="3">The sequence shown here is derived from an EMBL/GenBank/DDBJ whole genome shotgun (WGS) entry which is preliminary data.</text>
</comment>
<evidence type="ECO:0000313" key="3">
    <source>
        <dbReference type="EMBL" id="HJF86934.1"/>
    </source>
</evidence>
<dbReference type="AlphaFoldDB" id="A0A921HS90"/>